<dbReference type="VEuPathDB" id="FungiDB:MFRU_027g00040"/>
<sequence>MATRSLTRRCVGITSTTPTSVVQGFIKTATTARSFHQSTPRPVFEFLAPRLGAPIKSAYVFKRDGRSRTSTRSFSHTRVRKATVTIFNPQKNGDGTEQKIEITQRAADRIQQLRKKENNPNLALRVEVQSGGCHGFQYVIPVQAESSPALNTSSTDPNAMHPSTSTSTLTEESTPSLNTSSQDSNAMPTSSPLSKPTNSAAMDLREDDTVFSYISDQSHANVVMDVFSLDALKGSKIDYEVKLIGAEFKIIDNPAATSSCGCGTIKSKWYQLFHRSVSFFWFLIRHTCQ</sequence>
<dbReference type="EMBL" id="VICG01000004">
    <property type="protein sequence ID" value="KAA8573161.1"/>
    <property type="molecule type" value="Genomic_DNA"/>
</dbReference>
<accession>A0A5M9JVC6</accession>
<evidence type="ECO:0000256" key="2">
    <source>
        <dbReference type="SAM" id="MobiDB-lite"/>
    </source>
</evidence>
<dbReference type="PANTHER" id="PTHR43011:SF1">
    <property type="entry name" value="IRON-SULFUR CLUSTER ASSEMBLY 2 HOMOLOG, MITOCHONDRIAL"/>
    <property type="match status" value="1"/>
</dbReference>
<protein>
    <recommendedName>
        <fullName evidence="5">FeS cluster biogenesis domain-containing protein</fullName>
    </recommendedName>
</protein>
<dbReference type="SUPFAM" id="SSF89360">
    <property type="entry name" value="HesB-like domain"/>
    <property type="match status" value="1"/>
</dbReference>
<dbReference type="GO" id="GO:0051537">
    <property type="term" value="F:2 iron, 2 sulfur cluster binding"/>
    <property type="evidence" value="ECO:0007669"/>
    <property type="project" value="TreeGrafter"/>
</dbReference>
<feature type="compositionally biased region" description="Polar residues" evidence="2">
    <location>
        <begin position="182"/>
        <end position="200"/>
    </location>
</feature>
<gene>
    <name evidence="3" type="ORF">EYC84_003672</name>
</gene>
<evidence type="ECO:0000256" key="1">
    <source>
        <dbReference type="ARBA" id="ARBA00006718"/>
    </source>
</evidence>
<evidence type="ECO:0000313" key="3">
    <source>
        <dbReference type="EMBL" id="KAA8573161.1"/>
    </source>
</evidence>
<dbReference type="InterPro" id="IPR035903">
    <property type="entry name" value="HesB-like_dom_sf"/>
</dbReference>
<comment type="caution">
    <text evidence="3">The sequence shown here is derived from an EMBL/GenBank/DDBJ whole genome shotgun (WGS) entry which is preliminary data.</text>
</comment>
<dbReference type="PANTHER" id="PTHR43011">
    <property type="entry name" value="IRON-SULFUR CLUSTER ASSEMBLY 2 HOMOLOG, MITOCHONDRIAL"/>
    <property type="match status" value="1"/>
</dbReference>
<dbReference type="Gene3D" id="2.60.300.12">
    <property type="entry name" value="HesB-like domain"/>
    <property type="match status" value="1"/>
</dbReference>
<dbReference type="GO" id="GO:0016226">
    <property type="term" value="P:iron-sulfur cluster assembly"/>
    <property type="evidence" value="ECO:0007669"/>
    <property type="project" value="TreeGrafter"/>
</dbReference>
<feature type="compositionally biased region" description="Low complexity" evidence="2">
    <location>
        <begin position="162"/>
        <end position="181"/>
    </location>
</feature>
<feature type="compositionally biased region" description="Polar residues" evidence="2">
    <location>
        <begin position="148"/>
        <end position="157"/>
    </location>
</feature>
<feature type="region of interest" description="Disordered" evidence="2">
    <location>
        <begin position="148"/>
        <end position="200"/>
    </location>
</feature>
<dbReference type="GO" id="GO:0005506">
    <property type="term" value="F:iron ion binding"/>
    <property type="evidence" value="ECO:0007669"/>
    <property type="project" value="TreeGrafter"/>
</dbReference>
<evidence type="ECO:0008006" key="5">
    <source>
        <dbReference type="Google" id="ProtNLM"/>
    </source>
</evidence>
<dbReference type="AlphaFoldDB" id="A0A5M9JVC6"/>
<organism evidence="3 4">
    <name type="scientific">Monilinia fructicola</name>
    <name type="common">Brown rot fungus</name>
    <name type="synonym">Ciboria fructicola</name>
    <dbReference type="NCBI Taxonomy" id="38448"/>
    <lineage>
        <taxon>Eukaryota</taxon>
        <taxon>Fungi</taxon>
        <taxon>Dikarya</taxon>
        <taxon>Ascomycota</taxon>
        <taxon>Pezizomycotina</taxon>
        <taxon>Leotiomycetes</taxon>
        <taxon>Helotiales</taxon>
        <taxon>Sclerotiniaceae</taxon>
        <taxon>Monilinia</taxon>
    </lineage>
</organism>
<dbReference type="Proteomes" id="UP000322873">
    <property type="component" value="Unassembled WGS sequence"/>
</dbReference>
<comment type="similarity">
    <text evidence="1">Belongs to the HesB/IscA family.</text>
</comment>
<name>A0A5M9JVC6_MONFR</name>
<evidence type="ECO:0000313" key="4">
    <source>
        <dbReference type="Proteomes" id="UP000322873"/>
    </source>
</evidence>
<proteinExistence type="inferred from homology"/>
<reference evidence="3 4" key="1">
    <citation type="submission" date="2019-06" db="EMBL/GenBank/DDBJ databases">
        <title>Genome Sequence of the Brown Rot Fungal Pathogen Monilinia fructicola.</title>
        <authorList>
            <person name="De Miccolis Angelini R.M."/>
            <person name="Landi L."/>
            <person name="Abate D."/>
            <person name="Pollastro S."/>
            <person name="Romanazzi G."/>
            <person name="Faretra F."/>
        </authorList>
    </citation>
    <scope>NUCLEOTIDE SEQUENCE [LARGE SCALE GENOMIC DNA]</scope>
    <source>
        <strain evidence="3 4">Mfrc123</strain>
    </source>
</reference>
<dbReference type="GO" id="GO:0005739">
    <property type="term" value="C:mitochondrion"/>
    <property type="evidence" value="ECO:0007669"/>
    <property type="project" value="TreeGrafter"/>
</dbReference>
<keyword evidence="4" id="KW-1185">Reference proteome</keyword>
<dbReference type="GO" id="GO:0051539">
    <property type="term" value="F:4 iron, 4 sulfur cluster binding"/>
    <property type="evidence" value="ECO:0007669"/>
    <property type="project" value="TreeGrafter"/>
</dbReference>